<organism evidence="1 2">
    <name type="scientific">Enterococcus casseliflavus</name>
    <name type="common">Enterococcus flavescens</name>
    <dbReference type="NCBI Taxonomy" id="37734"/>
    <lineage>
        <taxon>Bacteria</taxon>
        <taxon>Bacillati</taxon>
        <taxon>Bacillota</taxon>
        <taxon>Bacilli</taxon>
        <taxon>Lactobacillales</taxon>
        <taxon>Enterococcaceae</taxon>
        <taxon>Enterococcus</taxon>
    </lineage>
</organism>
<dbReference type="EMBL" id="QRMZ01000025">
    <property type="protein sequence ID" value="RHK04833.1"/>
    <property type="molecule type" value="Genomic_DNA"/>
</dbReference>
<dbReference type="Proteomes" id="UP000286288">
    <property type="component" value="Unassembled WGS sequence"/>
</dbReference>
<dbReference type="AlphaFoldDB" id="A0A415EP17"/>
<evidence type="ECO:0000313" key="2">
    <source>
        <dbReference type="Proteomes" id="UP000286288"/>
    </source>
</evidence>
<proteinExistence type="predicted"/>
<sequence>MAKWFHECPTLSEAHQLSATVFGVENSDIIGHKKLTAVIFIVIFGN</sequence>
<name>A0A415EP17_ENTCA</name>
<accession>A0A415EP17</accession>
<evidence type="ECO:0000313" key="1">
    <source>
        <dbReference type="EMBL" id="RHK04833.1"/>
    </source>
</evidence>
<protein>
    <submittedName>
        <fullName evidence="1">DUF2397 family protein</fullName>
    </submittedName>
</protein>
<comment type="caution">
    <text evidence="1">The sequence shown here is derived from an EMBL/GenBank/DDBJ whole genome shotgun (WGS) entry which is preliminary data.</text>
</comment>
<gene>
    <name evidence="1" type="ORF">DW084_15605</name>
</gene>
<reference evidence="1 2" key="1">
    <citation type="submission" date="2018-08" db="EMBL/GenBank/DDBJ databases">
        <title>A genome reference for cultivated species of the human gut microbiota.</title>
        <authorList>
            <person name="Zou Y."/>
            <person name="Xue W."/>
            <person name="Luo G."/>
        </authorList>
    </citation>
    <scope>NUCLEOTIDE SEQUENCE [LARGE SCALE GENOMIC DNA]</scope>
    <source>
        <strain evidence="1 2">AF48-16</strain>
    </source>
</reference>